<dbReference type="EMBL" id="JAENIK010000001">
    <property type="protein sequence ID" value="MBK1814109.1"/>
    <property type="molecule type" value="Genomic_DNA"/>
</dbReference>
<evidence type="ECO:0000313" key="3">
    <source>
        <dbReference type="Proteomes" id="UP000600139"/>
    </source>
</evidence>
<dbReference type="AlphaFoldDB" id="A0A934QZT7"/>
<organism evidence="2 3">
    <name type="scientific">Luteolibacter yonseiensis</name>
    <dbReference type="NCBI Taxonomy" id="1144680"/>
    <lineage>
        <taxon>Bacteria</taxon>
        <taxon>Pseudomonadati</taxon>
        <taxon>Verrucomicrobiota</taxon>
        <taxon>Verrucomicrobiia</taxon>
        <taxon>Verrucomicrobiales</taxon>
        <taxon>Verrucomicrobiaceae</taxon>
        <taxon>Luteolibacter</taxon>
    </lineage>
</organism>
<dbReference type="RefSeq" id="WP_200349072.1">
    <property type="nucleotide sequence ID" value="NZ_BAABHZ010000005.1"/>
</dbReference>
<comment type="caution">
    <text evidence="2">The sequence shown here is derived from an EMBL/GenBank/DDBJ whole genome shotgun (WGS) entry which is preliminary data.</text>
</comment>
<feature type="transmembrane region" description="Helical" evidence="1">
    <location>
        <begin position="25"/>
        <end position="52"/>
    </location>
</feature>
<protein>
    <submittedName>
        <fullName evidence="2">Uncharacterized protein</fullName>
    </submittedName>
</protein>
<evidence type="ECO:0000313" key="2">
    <source>
        <dbReference type="EMBL" id="MBK1814109.1"/>
    </source>
</evidence>
<keyword evidence="1" id="KW-0472">Membrane</keyword>
<keyword evidence="1" id="KW-1133">Transmembrane helix</keyword>
<gene>
    <name evidence="2" type="ORF">JIN84_00615</name>
</gene>
<accession>A0A934QZT7</accession>
<sequence length="1263" mass="136114">MKTQPTATARRCSARRPRRTHPRGFALIVTLSLMILLAVIAVGLLSLAGVTLRNSGQNNAMSVARANARMALMLAIGELQKNAGPDQRITARADILDDRIANPRLTGVWDSWEMTPNTQPSEFQKTARDAKFRGWLVSGDPLESRKIGFASEATPAVTGPASQSAPGVTLWGTGTVGKNNTSPNAASNEVAVNKVPINSTPGALAWAVMDEGVKVRINNLFTKDVAGVTTREGTKTSRLGAGRLPGVAFIDDLEGLERKFFETGKEEAKEIMKGVTPRSFSLAAKKVASGVDQEKLMALTHDITTVSTGLFTDVARGGLKQDFQLMTNSTTLPSEYTTGTNKGIYASRFSSLPAGVKSDPQWESLRQFASTYKDTANLTKTNGVPVLKTRVPAAWNASVQNGTPGEPGSSITVKPEPPAGVVLTPTIAKVQMLFSLIARDLYPNLPANIQRRLTTAEKAGNLHGPQDAYFRSTKYDYDLHLLYTPIVTLHNPYNVALEFTNLRLEFIGVPFAMQVFRNGAPLSKGLVPLETMTDDNKNGQKSKVFGMNLKTKVGGKVGAPVFRMLPGEVILFSPYIDPTRNYAQDLGSRTFWDIELATGITKSIDAIPGWRGFGIGYDCDWLAGNQPSFGSASSETPGSAEPPYGLWKGCYGLAWDDKIHVEFAPISIPANNNKFTIQLSATVAGTANKKITAIEMDYSEPKGLQKFLSPTGGETALRYPGGDLAKNYVVGHEMREPSSTPIGQLQKAKAFALLTVQAKNTSGGIDATNVDGRYNGKPWAFAHGAVATSSQKILKEHPANQSHEIDLRLLPESELAEFPAIEKNTDRASFITGNSNFNGTKFGVLYDVPLAPVQTLAGLNGANPGGSSGYLPRFAQPIGNSWAHPLLSTDKIHESGPNGYSYLDHSFLLNLALYDGFYFSGFADQTGNFGTAGRTAKAMADEFVKESSLDDARIHVLPPSGKAMTDLPNVVTDAAGYKQIASWETMDGSFNVNSTSVLAWKAMLASIHEEEALINTRANPSDISTRLIDLKPTKTGEARISRFRLPGSNSAENGATPTDGFWLGPREYSDDELQDLAQNIVKQVRLRGPFLSMAEFVNRRLGPASDDMSQRGALQQAIDDTKSGNKLLNEKLLDGGNVKSGYEIPAGTSVKYGYKNPKAGEGPSYQGAPGYLTQADILNVLGNAATVRSDTFTIRAYGEARSPAGMMLASATCEAVVQRMPDWVDKAADAVDTSVAALASNANKNFGRRFTLTSFRWLNRDEI</sequence>
<keyword evidence="3" id="KW-1185">Reference proteome</keyword>
<dbReference type="Proteomes" id="UP000600139">
    <property type="component" value="Unassembled WGS sequence"/>
</dbReference>
<keyword evidence="1" id="KW-0812">Transmembrane</keyword>
<name>A0A934QZT7_9BACT</name>
<evidence type="ECO:0000256" key="1">
    <source>
        <dbReference type="SAM" id="Phobius"/>
    </source>
</evidence>
<reference evidence="2" key="1">
    <citation type="submission" date="2021-01" db="EMBL/GenBank/DDBJ databases">
        <title>Modified the classification status of verrucomicrobia.</title>
        <authorList>
            <person name="Feng X."/>
        </authorList>
    </citation>
    <scope>NUCLEOTIDE SEQUENCE</scope>
    <source>
        <strain evidence="2">JCM 18052</strain>
    </source>
</reference>
<proteinExistence type="predicted"/>